<protein>
    <submittedName>
        <fullName evidence="9">FtsX-like permease family protein</fullName>
    </submittedName>
</protein>
<comment type="subcellular location">
    <subcellularLocation>
        <location evidence="1">Cell membrane</location>
        <topology evidence="1">Multi-pass membrane protein</topology>
    </subcellularLocation>
</comment>
<reference evidence="10" key="1">
    <citation type="journal article" date="2019" name="Int. J. Syst. Evol. Microbiol.">
        <title>The Global Catalogue of Microorganisms (GCM) 10K type strain sequencing project: providing services to taxonomists for standard genome sequencing and annotation.</title>
        <authorList>
            <consortium name="The Broad Institute Genomics Platform"/>
            <consortium name="The Broad Institute Genome Sequencing Center for Infectious Disease"/>
            <person name="Wu L."/>
            <person name="Ma J."/>
        </authorList>
    </citation>
    <scope>NUCLEOTIDE SEQUENCE [LARGE SCALE GENOMIC DNA]</scope>
    <source>
        <strain evidence="10">CCM 7044</strain>
    </source>
</reference>
<dbReference type="Proteomes" id="UP001597479">
    <property type="component" value="Unassembled WGS sequence"/>
</dbReference>
<dbReference type="Pfam" id="PF02687">
    <property type="entry name" value="FtsX"/>
    <property type="match status" value="2"/>
</dbReference>
<evidence type="ECO:0000256" key="4">
    <source>
        <dbReference type="ARBA" id="ARBA00022989"/>
    </source>
</evidence>
<dbReference type="PANTHER" id="PTHR30572:SF4">
    <property type="entry name" value="ABC TRANSPORTER PERMEASE YTRF"/>
    <property type="match status" value="1"/>
</dbReference>
<dbReference type="PANTHER" id="PTHR30572">
    <property type="entry name" value="MEMBRANE COMPONENT OF TRANSPORTER-RELATED"/>
    <property type="match status" value="1"/>
</dbReference>
<evidence type="ECO:0000313" key="9">
    <source>
        <dbReference type="EMBL" id="MFD2793274.1"/>
    </source>
</evidence>
<accession>A0ABW5VQP6</accession>
<feature type="transmembrane region" description="Helical" evidence="7">
    <location>
        <begin position="426"/>
        <end position="448"/>
    </location>
</feature>
<evidence type="ECO:0000256" key="5">
    <source>
        <dbReference type="ARBA" id="ARBA00023136"/>
    </source>
</evidence>
<feature type="transmembrane region" description="Helical" evidence="7">
    <location>
        <begin position="788"/>
        <end position="813"/>
    </location>
</feature>
<feature type="transmembrane region" description="Helical" evidence="7">
    <location>
        <begin position="738"/>
        <end position="767"/>
    </location>
</feature>
<keyword evidence="10" id="KW-1185">Reference proteome</keyword>
<feature type="domain" description="ABC3 transporter permease C-terminal" evidence="8">
    <location>
        <begin position="283"/>
        <end position="403"/>
    </location>
</feature>
<evidence type="ECO:0000256" key="3">
    <source>
        <dbReference type="ARBA" id="ARBA00022692"/>
    </source>
</evidence>
<keyword evidence="4 7" id="KW-1133">Transmembrane helix</keyword>
<evidence type="ECO:0000313" key="10">
    <source>
        <dbReference type="Proteomes" id="UP001597479"/>
    </source>
</evidence>
<keyword evidence="3 7" id="KW-0812">Transmembrane</keyword>
<dbReference type="RefSeq" id="WP_377181301.1">
    <property type="nucleotide sequence ID" value="NZ_JBHUOG010000001.1"/>
</dbReference>
<gene>
    <name evidence="9" type="ORF">ACFS27_06905</name>
</gene>
<dbReference type="EMBL" id="JBHUOG010000001">
    <property type="protein sequence ID" value="MFD2793274.1"/>
    <property type="molecule type" value="Genomic_DNA"/>
</dbReference>
<dbReference type="InterPro" id="IPR050250">
    <property type="entry name" value="Macrolide_Exporter_MacB"/>
</dbReference>
<evidence type="ECO:0000256" key="2">
    <source>
        <dbReference type="ARBA" id="ARBA00022475"/>
    </source>
</evidence>
<feature type="transmembrane region" description="Helical" evidence="7">
    <location>
        <begin position="275"/>
        <end position="300"/>
    </location>
</feature>
<feature type="transmembrane region" description="Helical" evidence="7">
    <location>
        <begin position="332"/>
        <end position="358"/>
    </location>
</feature>
<feature type="domain" description="ABC3 transporter permease C-terminal" evidence="8">
    <location>
        <begin position="746"/>
        <end position="863"/>
    </location>
</feature>
<feature type="transmembrane region" description="Helical" evidence="7">
    <location>
        <begin position="378"/>
        <end position="405"/>
    </location>
</feature>
<comment type="similarity">
    <text evidence="6">Belongs to the ABC-4 integral membrane protein family.</text>
</comment>
<organism evidence="9 10">
    <name type="scientific">Promicromonospora vindobonensis</name>
    <dbReference type="NCBI Taxonomy" id="195748"/>
    <lineage>
        <taxon>Bacteria</taxon>
        <taxon>Bacillati</taxon>
        <taxon>Actinomycetota</taxon>
        <taxon>Actinomycetes</taxon>
        <taxon>Micrococcales</taxon>
        <taxon>Promicromonosporaceae</taxon>
        <taxon>Promicromonospora</taxon>
    </lineage>
</organism>
<feature type="transmembrane region" description="Helical" evidence="7">
    <location>
        <begin position="460"/>
        <end position="481"/>
    </location>
</feature>
<dbReference type="InterPro" id="IPR003838">
    <property type="entry name" value="ABC3_permease_C"/>
</dbReference>
<evidence type="ECO:0000256" key="6">
    <source>
        <dbReference type="ARBA" id="ARBA00038076"/>
    </source>
</evidence>
<evidence type="ECO:0000259" key="8">
    <source>
        <dbReference type="Pfam" id="PF02687"/>
    </source>
</evidence>
<proteinExistence type="inferred from homology"/>
<evidence type="ECO:0000256" key="7">
    <source>
        <dbReference type="SAM" id="Phobius"/>
    </source>
</evidence>
<sequence>MATSMPAARLTLAQMRRSAGRLASAGVAIAIGTAFVAATLLTGSLITDITNNQVTATFADAELVVFGDESLTPADLEATRGVDGVAAADPQVPQFTELNNAGKSVWQQLIGVASDERLAALELTDGAWPAANDEIALPPDVAERLGVGLGDVVASSRWVLDDEPTTYEDGSEGYDGEQAVEKLTVTGFVDDPFRAYPGGGAGVLTQSAIAERLADGTEPGRQPTTSAIMVALEDSADAAAVEAALTEAVPAASDVTATEEYATKVVAQMSGGTDVVYLVFVLAFAAVALVVAGLVIANTFQVLVAQRSRTLALLRCVGATTGQLYRSVLLEAAILGALASLAGIVGGTALVQAGLMIAPAFDLEVTLPETVDLSAPVFIAPLAVGIVVTLASALAPALSAARVAPLAALRPADAPTFGKGAGRVRAVFAALTTLGGFAAVAVGVWLAVQGGGADPTLPMAAVVGGGCLSLIGVIIGSVFWLPKVTSGIGRLAGMTGPSARLATANTLRNPRRTAATATALLIGVTLVGMMTTGAATARATMDNELDSMYPVDIQVSTTTSDDDGQQAAMPPAVADAVADVEELRAVAQVTAASVETPDGTWPTIDVVAAAPDELRAVVNDPDALGDLRPGTLVVPESLAQNQEVDGLDEIVLDGPGGTTTLDVVTGDLTYGTAFIVSHDLAGIHPDLRPNQLWAGVSAGQDVGAVITAVQDAVSTTDEVVNVGGAVAERESIQQVIDMILALVVGLLAVAVVIALIGVANTLSLSVIERTRESAMLRAIGLSKAQLRTMLAIEGMLIAGVGAVLGIVLGLLYGWAGAISVLTSIGDVSLVVPWAEIAVVLGIALVAGLVASVAPARAAVRTHPVAALAAE</sequence>
<keyword evidence="2" id="KW-1003">Cell membrane</keyword>
<name>A0ABW5VQP6_9MICO</name>
<feature type="transmembrane region" description="Helical" evidence="7">
    <location>
        <begin position="833"/>
        <end position="853"/>
    </location>
</feature>
<feature type="transmembrane region" description="Helical" evidence="7">
    <location>
        <begin position="514"/>
        <end position="535"/>
    </location>
</feature>
<evidence type="ECO:0000256" key="1">
    <source>
        <dbReference type="ARBA" id="ARBA00004651"/>
    </source>
</evidence>
<comment type="caution">
    <text evidence="9">The sequence shown here is derived from an EMBL/GenBank/DDBJ whole genome shotgun (WGS) entry which is preliminary data.</text>
</comment>
<keyword evidence="5 7" id="KW-0472">Membrane</keyword>